<proteinExistence type="predicted"/>
<accession>A0A382D7C7</accession>
<reference evidence="1" key="1">
    <citation type="submission" date="2018-05" db="EMBL/GenBank/DDBJ databases">
        <authorList>
            <person name="Lanie J.A."/>
            <person name="Ng W.-L."/>
            <person name="Kazmierczak K.M."/>
            <person name="Andrzejewski T.M."/>
            <person name="Davidsen T.M."/>
            <person name="Wayne K.J."/>
            <person name="Tettelin H."/>
            <person name="Glass J.I."/>
            <person name="Rusch D."/>
            <person name="Podicherti R."/>
            <person name="Tsui H.-C.T."/>
            <person name="Winkler M.E."/>
        </authorList>
    </citation>
    <scope>NUCLEOTIDE SEQUENCE</scope>
</reference>
<dbReference type="AlphaFoldDB" id="A0A382D7C7"/>
<sequence>MSQYDFESNYDNDWDDGGEIAWNESDWQRYLRDSDKEVSRFIAVYNSVKEKPDRLDEAAHLMGWDREDWSALEDDELLGYEGEGTLQDETTEDSFADSDPYTIHKHPVYVSNTALYTYLRASWEHLMRHNRAQPQANLAWSYCASLADGERHSLLGGQSLDLGDYQLAICHFKKSHAALNESMRLNRLFEHHNPKMFNDYLAEATLRMHDLREIWLRVMQDCRR</sequence>
<evidence type="ECO:0000313" key="1">
    <source>
        <dbReference type="EMBL" id="SVB33952.1"/>
    </source>
</evidence>
<protein>
    <submittedName>
        <fullName evidence="1">Uncharacterized protein</fullName>
    </submittedName>
</protein>
<name>A0A382D7C7_9ZZZZ</name>
<dbReference type="EMBL" id="UINC01037844">
    <property type="protein sequence ID" value="SVB33952.1"/>
    <property type="molecule type" value="Genomic_DNA"/>
</dbReference>
<organism evidence="1">
    <name type="scientific">marine metagenome</name>
    <dbReference type="NCBI Taxonomy" id="408172"/>
    <lineage>
        <taxon>unclassified sequences</taxon>
        <taxon>metagenomes</taxon>
        <taxon>ecological metagenomes</taxon>
    </lineage>
</organism>
<gene>
    <name evidence="1" type="ORF">METZ01_LOCUS186806</name>
</gene>